<proteinExistence type="predicted"/>
<protein>
    <submittedName>
        <fullName evidence="1">Acyl-CoA reductase or other NAD-dependent aldehyde dehydrogenase</fullName>
    </submittedName>
</protein>
<gene>
    <name evidence="1" type="ORF">KPSA1_07059</name>
</gene>
<name>A0A2V0QKV6_PSESF</name>
<accession>A0A2V0QKV6</accession>
<evidence type="ECO:0000313" key="2">
    <source>
        <dbReference type="Proteomes" id="UP000247480"/>
    </source>
</evidence>
<dbReference type="AlphaFoldDB" id="A0A2V0QKV6"/>
<dbReference type="Proteomes" id="UP000247480">
    <property type="component" value="Unassembled WGS sequence"/>
</dbReference>
<reference evidence="1 2" key="1">
    <citation type="submission" date="2018-04" db="EMBL/GenBank/DDBJ databases">
        <title>Draft genome sequence of Pseudomonas syringae pv. actinidiae biovar 1 strains isolated from kiwifruit in Kagawa prefecture.</title>
        <authorList>
            <person name="Tabuchi M."/>
            <person name="Saito M."/>
            <person name="Fujiwara S."/>
            <person name="Sasa N."/>
            <person name="Akimitsu K."/>
            <person name="Gomi K."/>
            <person name="Konishi-Sugita S."/>
            <person name="Hamano K."/>
            <person name="Kataoka I."/>
        </authorList>
    </citation>
    <scope>NUCLEOTIDE SEQUENCE [LARGE SCALE GENOMIC DNA]</scope>
    <source>
        <strain evidence="1 2">MAFF212206</strain>
    </source>
</reference>
<dbReference type="EMBL" id="BGJZ01000357">
    <property type="protein sequence ID" value="GBH13569.1"/>
    <property type="molecule type" value="Genomic_DNA"/>
</dbReference>
<evidence type="ECO:0000313" key="1">
    <source>
        <dbReference type="EMBL" id="GBH13569.1"/>
    </source>
</evidence>
<organism evidence="1 2">
    <name type="scientific">Pseudomonas syringae pv. actinidiae</name>
    <dbReference type="NCBI Taxonomy" id="103796"/>
    <lineage>
        <taxon>Bacteria</taxon>
        <taxon>Pseudomonadati</taxon>
        <taxon>Pseudomonadota</taxon>
        <taxon>Gammaproteobacteria</taxon>
        <taxon>Pseudomonadales</taxon>
        <taxon>Pseudomonadaceae</taxon>
        <taxon>Pseudomonas</taxon>
        <taxon>Pseudomonas syringae</taxon>
    </lineage>
</organism>
<comment type="caution">
    <text evidence="1">The sequence shown here is derived from an EMBL/GenBank/DDBJ whole genome shotgun (WGS) entry which is preliminary data.</text>
</comment>
<sequence>MKRLSDLIKETRNYRGAFARFDGNDDVVQHQERVPAAMRTAMLGDGNPIQSTAHTISDKELQSGEIIECLTASANRISSLPYLEGSGR</sequence>